<organism evidence="3 4">
    <name type="scientific">Comamonas endophytica</name>
    <dbReference type="NCBI Taxonomy" id="2949090"/>
    <lineage>
        <taxon>Bacteria</taxon>
        <taxon>Pseudomonadati</taxon>
        <taxon>Pseudomonadota</taxon>
        <taxon>Betaproteobacteria</taxon>
        <taxon>Burkholderiales</taxon>
        <taxon>Comamonadaceae</taxon>
        <taxon>Comamonas</taxon>
    </lineage>
</organism>
<dbReference type="PANTHER" id="PTHR33371">
    <property type="entry name" value="INTERMEMBRANE PHOSPHOLIPID TRANSPORT SYSTEM BINDING PROTEIN MLAD-RELATED"/>
    <property type="match status" value="1"/>
</dbReference>
<accession>A0ABY6GA21</accession>
<evidence type="ECO:0000313" key="3">
    <source>
        <dbReference type="EMBL" id="UYG51879.1"/>
    </source>
</evidence>
<gene>
    <name evidence="3" type="ORF">M9799_01085</name>
</gene>
<keyword evidence="1" id="KW-0812">Transmembrane</keyword>
<dbReference type="EMBL" id="CP106881">
    <property type="protein sequence ID" value="UYG51879.1"/>
    <property type="molecule type" value="Genomic_DNA"/>
</dbReference>
<feature type="domain" description="Mce/MlaD" evidence="2">
    <location>
        <begin position="58"/>
        <end position="128"/>
    </location>
</feature>
<sequence length="330" mass="34983">MQTDESAGAAAPPLPDAAELRPVAHLRAKAAALLIFTLALVLGSALYLLYSRGVFEPTQRLVLTTDDSEGVVVGMDMTFSGFPIGRVRQIQLSGDGNVRILVDVPRKDAHWLRESSVFTLVRGLVGGTTIKAYSGILSDPALAEGAERPVLRGDATAEIPQIMASAKTLLANLGAMTAHDSALGGALGEVRSLAERLQGPGGALGVVMGNEADARRVVATLERANSLMARMEQLVTRADRQVFDADGVMPEVRATVAQLNGLLGDTRQSLRKVDAVLAEVQAVGANAREATTDLGALRGEVEGNLRRLETILVDIQRKWPFAQKPELALP</sequence>
<evidence type="ECO:0000259" key="2">
    <source>
        <dbReference type="Pfam" id="PF02470"/>
    </source>
</evidence>
<dbReference type="InterPro" id="IPR052336">
    <property type="entry name" value="MlaD_Phospholipid_Transporter"/>
</dbReference>
<feature type="transmembrane region" description="Helical" evidence="1">
    <location>
        <begin position="30"/>
        <end position="50"/>
    </location>
</feature>
<protein>
    <submittedName>
        <fullName evidence="3">MlaD family protein</fullName>
    </submittedName>
</protein>
<dbReference type="Pfam" id="PF02470">
    <property type="entry name" value="MlaD"/>
    <property type="match status" value="1"/>
</dbReference>
<keyword evidence="1" id="KW-1133">Transmembrane helix</keyword>
<dbReference type="PANTHER" id="PTHR33371:SF4">
    <property type="entry name" value="INTERMEMBRANE PHOSPHOLIPID TRANSPORT SYSTEM BINDING PROTEIN MLAD"/>
    <property type="match status" value="1"/>
</dbReference>
<evidence type="ECO:0000313" key="4">
    <source>
        <dbReference type="Proteomes" id="UP001162800"/>
    </source>
</evidence>
<dbReference type="InterPro" id="IPR003399">
    <property type="entry name" value="Mce/MlaD"/>
</dbReference>
<keyword evidence="4" id="KW-1185">Reference proteome</keyword>
<keyword evidence="1" id="KW-0472">Membrane</keyword>
<name>A0ABY6GA21_9BURK</name>
<proteinExistence type="predicted"/>
<reference evidence="3" key="1">
    <citation type="submission" date="2022-09" db="EMBL/GenBank/DDBJ databases">
        <title>The complete genome of Acidovorax sp. 5MLIR.</title>
        <authorList>
            <person name="Liu L."/>
            <person name="Yue J."/>
            <person name="Yang F."/>
            <person name="Yuan J."/>
            <person name="Li L."/>
        </authorList>
    </citation>
    <scope>NUCLEOTIDE SEQUENCE</scope>
    <source>
        <strain evidence="3">5MLIR</strain>
    </source>
</reference>
<evidence type="ECO:0000256" key="1">
    <source>
        <dbReference type="SAM" id="Phobius"/>
    </source>
</evidence>
<dbReference type="RefSeq" id="WP_231042577.1">
    <property type="nucleotide sequence ID" value="NZ_CP106881.1"/>
</dbReference>
<dbReference type="Proteomes" id="UP001162800">
    <property type="component" value="Chromosome"/>
</dbReference>